<evidence type="ECO:0000313" key="1">
    <source>
        <dbReference type="EMBL" id="ARQ07805.1"/>
    </source>
</evidence>
<dbReference type="InterPro" id="IPR011976">
    <property type="entry name" value="Pept_M3B_oligopep-rel"/>
</dbReference>
<dbReference type="STRING" id="1855823.MCCS_22170"/>
<gene>
    <name evidence="1" type="ORF">MCCS_22170</name>
</gene>
<dbReference type="NCBIfam" id="TIGR02289">
    <property type="entry name" value="M3_not_pepF"/>
    <property type="match status" value="1"/>
</dbReference>
<dbReference type="AlphaFoldDB" id="A0A1W7ADX8"/>
<dbReference type="KEGG" id="mcak:MCCS_22170"/>
<keyword evidence="2" id="KW-1185">Reference proteome</keyword>
<proteinExistence type="predicted"/>
<organism evidence="1 2">
    <name type="scientific">Macrococcoides canis</name>
    <dbReference type="NCBI Taxonomy" id="1855823"/>
    <lineage>
        <taxon>Bacteria</taxon>
        <taxon>Bacillati</taxon>
        <taxon>Bacillota</taxon>
        <taxon>Bacilli</taxon>
        <taxon>Bacillales</taxon>
        <taxon>Staphylococcaceae</taxon>
        <taxon>Macrococcoides</taxon>
    </lineage>
</organism>
<protein>
    <recommendedName>
        <fullName evidence="3">M3 family oligoendopeptidase</fullName>
    </recommendedName>
</protein>
<reference evidence="1 2" key="1">
    <citation type="journal article" date="2017" name="Int. J. Syst. Evol. Microbiol.">
        <title>Macrococcus canis sp. nov., a skin bacterium associated with infections in dogs.</title>
        <authorList>
            <person name="Gobeli Brawand S."/>
            <person name="Cotting K."/>
            <person name="Gomez-Sanz E."/>
            <person name="Collaud A."/>
            <person name="Thomann A."/>
            <person name="Brodard I."/>
            <person name="Rodriguez-Campos S."/>
            <person name="Strauss C."/>
            <person name="Perreten V."/>
        </authorList>
    </citation>
    <scope>NUCLEOTIDE SEQUENCE [LARGE SCALE GENOMIC DNA]</scope>
    <source>
        <strain evidence="1 2">KM45013</strain>
    </source>
</reference>
<evidence type="ECO:0008006" key="3">
    <source>
        <dbReference type="Google" id="ProtNLM"/>
    </source>
</evidence>
<evidence type="ECO:0000313" key="2">
    <source>
        <dbReference type="Proteomes" id="UP000194154"/>
    </source>
</evidence>
<dbReference type="EMBL" id="CP021059">
    <property type="protein sequence ID" value="ARQ07805.1"/>
    <property type="molecule type" value="Genomic_DNA"/>
</dbReference>
<accession>A0A1W7ADX8</accession>
<dbReference type="Proteomes" id="UP000194154">
    <property type="component" value="Chromosome"/>
</dbReference>
<dbReference type="RefSeq" id="WP_086043336.1">
    <property type="nucleotide sequence ID" value="NZ_CBCRZA010000019.1"/>
</dbReference>
<name>A0A1W7ADX8_9STAP</name>
<dbReference type="Gene3D" id="1.10.1370.30">
    <property type="match status" value="1"/>
</dbReference>
<sequence length="563" mass="66124">MTTFQNYKYERPDLHAVNQSIDQLLEQFEAASSAEEQIKLIDEINVVRNHLDTAMNLAYVRASIDTNDEFYSEERDYLDAHGGEVVQIESKFYNALANSKYKDALRETYGDQLFDLAELFVKQYDDSIKDLLNKENKISSEYSKLVASAEIEFKGETYTFAQMGQFLDSADRSVRKEAKLAMEEYRAAQIEQYDEIYDRLVKVRHEIATKLGFKNFIELGYVRMRRVDYTPDMVKKYRDQIHKHVVPVAESLYKAQMKRNGWDSLKPYDENIVFLSGNEKPKDDGKTILENGRKMYKALSPETDEFYQFMMDRELFDAEAKKGKEAGGYCTFIQDYKSPFIFSNFNGTDHDITVLTHEAGHAFQVYRSQDLIPDYLWPTHESCEIHSMSMEFFTYQWMDLFFNNPDKFKYKHIGDAIKFLPYGVAVDEFQHIVYEHPELTPQERRAEWTKLEQKYLPHKDHDGITSLESGAFWHRQGHIFGMPFYYIDYTLAQVCAFQFFKRSTEDFEDAWKDYLHICNIGGSLPFNKIVEAANLRSPFQEGTLEDTMTFLEDYLDEIDTSQF</sequence>
<dbReference type="OrthoDB" id="9762795at2"/>
<dbReference type="GeneID" id="35296300"/>
<dbReference type="SUPFAM" id="SSF55486">
    <property type="entry name" value="Metalloproteases ('zincins'), catalytic domain"/>
    <property type="match status" value="1"/>
</dbReference>
<dbReference type="CDD" id="cd09606">
    <property type="entry name" value="M3B_PepF"/>
    <property type="match status" value="1"/>
</dbReference>